<gene>
    <name evidence="2" type="ORF">OG442_38740</name>
</gene>
<organism evidence="2 3">
    <name type="scientific">Streptomyces niveus</name>
    <name type="common">Streptomyces spheroides</name>
    <dbReference type="NCBI Taxonomy" id="193462"/>
    <lineage>
        <taxon>Bacteria</taxon>
        <taxon>Bacillati</taxon>
        <taxon>Actinomycetota</taxon>
        <taxon>Actinomycetes</taxon>
        <taxon>Kitasatosporales</taxon>
        <taxon>Streptomycetaceae</taxon>
        <taxon>Streptomyces</taxon>
    </lineage>
</organism>
<sequence length="99" mass="10821">MVTTIPEPGTSRYPLTEEQADLLTWVRWAYAGMSVLAAACLVSALLAGHPGARALWTSVTGVLAFPVLTFLSIRQLRCHRAALGERGRRTRPPRPRLPA</sequence>
<keyword evidence="1" id="KW-1133">Transmembrane helix</keyword>
<name>A0ABZ2AF55_STRNV</name>
<keyword evidence="3" id="KW-1185">Reference proteome</keyword>
<evidence type="ECO:0000313" key="3">
    <source>
        <dbReference type="Proteomes" id="UP001432209"/>
    </source>
</evidence>
<protein>
    <recommendedName>
        <fullName evidence="4">DUF202 domain-containing protein</fullName>
    </recommendedName>
</protein>
<evidence type="ECO:0008006" key="4">
    <source>
        <dbReference type="Google" id="ProtNLM"/>
    </source>
</evidence>
<reference evidence="2" key="1">
    <citation type="submission" date="2022-10" db="EMBL/GenBank/DDBJ databases">
        <title>The complete genomes of actinobacterial strains from the NBC collection.</title>
        <authorList>
            <person name="Joergensen T.S."/>
            <person name="Alvarez Arevalo M."/>
            <person name="Sterndorff E.B."/>
            <person name="Faurdal D."/>
            <person name="Vuksanovic O."/>
            <person name="Mourched A.-S."/>
            <person name="Charusanti P."/>
            <person name="Shaw S."/>
            <person name="Blin K."/>
            <person name="Weber T."/>
        </authorList>
    </citation>
    <scope>NUCLEOTIDE SEQUENCE</scope>
    <source>
        <strain evidence="2">NBC_01432</strain>
    </source>
</reference>
<dbReference type="EMBL" id="CP109495">
    <property type="protein sequence ID" value="WUX57006.1"/>
    <property type="molecule type" value="Genomic_DNA"/>
</dbReference>
<feature type="transmembrane region" description="Helical" evidence="1">
    <location>
        <begin position="28"/>
        <end position="48"/>
    </location>
</feature>
<dbReference type="Proteomes" id="UP001432209">
    <property type="component" value="Chromosome"/>
</dbReference>
<dbReference type="RefSeq" id="WP_329081999.1">
    <property type="nucleotide sequence ID" value="NZ_CP109495.1"/>
</dbReference>
<keyword evidence="1" id="KW-0812">Transmembrane</keyword>
<proteinExistence type="predicted"/>
<feature type="transmembrane region" description="Helical" evidence="1">
    <location>
        <begin position="54"/>
        <end position="73"/>
    </location>
</feature>
<evidence type="ECO:0000313" key="2">
    <source>
        <dbReference type="EMBL" id="WUX57006.1"/>
    </source>
</evidence>
<keyword evidence="1" id="KW-0472">Membrane</keyword>
<accession>A0ABZ2AF55</accession>
<evidence type="ECO:0000256" key="1">
    <source>
        <dbReference type="SAM" id="Phobius"/>
    </source>
</evidence>